<dbReference type="Gene3D" id="1.20.120.1080">
    <property type="match status" value="1"/>
</dbReference>
<dbReference type="InterPro" id="IPR001650">
    <property type="entry name" value="Helicase_C-like"/>
</dbReference>
<dbReference type="Pfam" id="PF00271">
    <property type="entry name" value="Helicase_C"/>
    <property type="match status" value="1"/>
</dbReference>
<dbReference type="FunFam" id="1.20.120.1080:FF:000005">
    <property type="entry name" value="ATP-dependent helicase HrpA"/>
    <property type="match status" value="1"/>
</dbReference>
<name>A0A7Y0F2P3_9BIFI</name>
<dbReference type="GO" id="GO:0005524">
    <property type="term" value="F:ATP binding"/>
    <property type="evidence" value="ECO:0007669"/>
    <property type="project" value="UniProtKB-KW"/>
</dbReference>
<dbReference type="GO" id="GO:0016787">
    <property type="term" value="F:hydrolase activity"/>
    <property type="evidence" value="ECO:0007669"/>
    <property type="project" value="UniProtKB-KW"/>
</dbReference>
<accession>A0A7Y0F2P3</accession>
<dbReference type="InterPro" id="IPR011545">
    <property type="entry name" value="DEAD/DEAH_box_helicase_dom"/>
</dbReference>
<dbReference type="RefSeq" id="WP_169275993.1">
    <property type="nucleotide sequence ID" value="NZ_JAAIIH010000012.1"/>
</dbReference>
<proteinExistence type="predicted"/>
<dbReference type="EMBL" id="JAAIIH010000012">
    <property type="protein sequence ID" value="NMN00912.1"/>
    <property type="molecule type" value="Genomic_DNA"/>
</dbReference>
<dbReference type="SMART" id="SM00847">
    <property type="entry name" value="HA2"/>
    <property type="match status" value="1"/>
</dbReference>
<keyword evidence="3 8" id="KW-0347">Helicase</keyword>
<dbReference type="SMART" id="SM00487">
    <property type="entry name" value="DEXDc"/>
    <property type="match status" value="1"/>
</dbReference>
<feature type="domain" description="Helicase ATP-binding" evidence="6">
    <location>
        <begin position="19"/>
        <end position="183"/>
    </location>
</feature>
<dbReference type="Pfam" id="PF07717">
    <property type="entry name" value="OB_NTP_bind"/>
    <property type="match status" value="1"/>
</dbReference>
<gene>
    <name evidence="8" type="ORF">G1C96_1493</name>
</gene>
<keyword evidence="2" id="KW-0378">Hydrolase</keyword>
<dbReference type="NCBIfam" id="TIGR01967">
    <property type="entry name" value="DEAH_box_HrpA"/>
    <property type="match status" value="1"/>
</dbReference>
<keyword evidence="4" id="KW-0067">ATP-binding</keyword>
<reference evidence="8 9" key="1">
    <citation type="submission" date="2020-02" db="EMBL/GenBank/DDBJ databases">
        <title>Characterization of phylogenetic diversity of novel bifidobacterial species isolated in Czech ZOOs.</title>
        <authorList>
            <person name="Lugli G.A."/>
            <person name="Vera N.B."/>
            <person name="Ventura M."/>
        </authorList>
    </citation>
    <scope>NUCLEOTIDE SEQUENCE [LARGE SCALE GENOMIC DNA]</scope>
    <source>
        <strain evidence="8 9">DSM 109958</strain>
    </source>
</reference>
<dbReference type="Pfam" id="PF21010">
    <property type="entry name" value="HA2_C"/>
    <property type="match status" value="1"/>
</dbReference>
<dbReference type="GO" id="GO:0003723">
    <property type="term" value="F:RNA binding"/>
    <property type="evidence" value="ECO:0007669"/>
    <property type="project" value="TreeGrafter"/>
</dbReference>
<dbReference type="InterPro" id="IPR027417">
    <property type="entry name" value="P-loop_NTPase"/>
</dbReference>
<keyword evidence="9" id="KW-1185">Reference proteome</keyword>
<comment type="caution">
    <text evidence="8">The sequence shown here is derived from an EMBL/GenBank/DDBJ whole genome shotgun (WGS) entry which is preliminary data.</text>
</comment>
<feature type="domain" description="Helicase C-terminal" evidence="7">
    <location>
        <begin position="264"/>
        <end position="441"/>
    </location>
</feature>
<protein>
    <submittedName>
        <fullName evidence="8">ATP-dependent helicase</fullName>
    </submittedName>
</protein>
<evidence type="ECO:0000313" key="8">
    <source>
        <dbReference type="EMBL" id="NMN00912.1"/>
    </source>
</evidence>
<evidence type="ECO:0000256" key="4">
    <source>
        <dbReference type="ARBA" id="ARBA00022840"/>
    </source>
</evidence>
<keyword evidence="1" id="KW-0547">Nucleotide-binding</keyword>
<dbReference type="InterPro" id="IPR010222">
    <property type="entry name" value="RNA_helicase_HrpA"/>
</dbReference>
<dbReference type="PROSITE" id="PS51192">
    <property type="entry name" value="HELICASE_ATP_BIND_1"/>
    <property type="match status" value="1"/>
</dbReference>
<dbReference type="Gene3D" id="3.40.50.300">
    <property type="entry name" value="P-loop containing nucleotide triphosphate hydrolases"/>
    <property type="match status" value="2"/>
</dbReference>
<sequence>MNFEYPTELPVSAARDEIAEAVRTSQVVIVSGQTGSGKTTQIPKILLEMGRGTHGRQIVHTQPRRIAARTVAERIAAELGVKLGDEVGFQVRFTDESSPKTRLRVVTDGILLAQIQRDPKLSQYDTIVIDEAHERSLNIDFLLGYFTALLPRRRDLKLIITSATIDSVKFKEHFEHALKAKVPVIEVSGRTYPVQVLYEPLGTAPALMREVPGFAVGARPGDADYEELSTAIASDDDAPRGGRSRSGGGADDGITDMPTAVARACAELVIHSSHERGARDILVFASGERDIHDFENALHRHYGPRADDMRRPDAIEIMPLFARLSAKDQHRVFEPHTHQRIVIATNVAETSLTVPGIRYVVDPGTARISRYSKTAKVQRLPIEPISQASADQRSGRCGRIADGIAIRLYSREDYETRPRFTEPEILRTSLGAVVLHMLSVGVARTAEDVTRFGFIDPPDMKAVSDGFNELTELKAIGRRRGEVTLTHIGRQLARIPIDVRLGRMVIEASKSTPDTLAAVLVIVAFLSLQDPRERPDENRDEADRIHNRYADPTSDFLTALNLWDRVFQADGEPSNSALRRICKTEYLSWLRMRQWRDLVHQLTEMCRELKFRVGVPQPASRPDLTVRQLPINQQPARSMICSWDDRGIHTAMLAGLLSNMGMQVVREPKASDFAGLTGAARARAMKRAQKQSKNEYLGARGTHFALFPASAVAKSTPPWVMSTELVETSRLWARYSASIDPAWAEPLAGSLTRTTYAEPHWSGSRGSAVASARVLLYGLPIVQDRTVQWGRINPAEARDFLLRQGLVEGDVQQRFSYDEFVARNRDILEEAADDANRTRQMAQTVSDEDLFDFYNAVVPVDVTCVADLAKWWKGAHDAHPHLLDFDPDKVERLADADAVSLADYPDHWHAFGTDGSPIDLRLSYVYDPHDPADGVTVHVPIKVLSRLTPDQFTWNVPGLLDELILGLIKALPKQLRVQFVPAPDAARKIRAWIDDQYPDLPGSGDRGKPALSGASPVPDFTHLFTKAAIATVGAQIHPEVLNAELWGKLSPYLRMTFAVEQELPQPRNRRGRGRAPVRTLGTGKDLTELQRRFAAQAEASARRMVERKAAAAGDQGKLVEQANLLHKAGATTESRAEMLWRGALDALRLPSERVSSRWLGAEALMLASAPYKSTKALVEDLQLAAVKRLLPDVDKLPNDDALADAVLGVTEVFEDTVYQVAHDVIAILKRYAEVDKAVSGKADLPMLSVLQSVREHIATLVHPGFIGATPPYALRHIERYLRADLARLAKAKADKNRDVRWAWQADEARQIVDKAAARAKAEPAGPRHEALSAKAEEARWMLEEFYVSLWAQELGTPRPVSVQRIRKIVA</sequence>
<dbReference type="SUPFAM" id="SSF52540">
    <property type="entry name" value="P-loop containing nucleoside triphosphate hydrolases"/>
    <property type="match status" value="1"/>
</dbReference>
<dbReference type="PROSITE" id="PS51194">
    <property type="entry name" value="HELICASE_CTER"/>
    <property type="match status" value="1"/>
</dbReference>
<evidence type="ECO:0000256" key="1">
    <source>
        <dbReference type="ARBA" id="ARBA00022741"/>
    </source>
</evidence>
<dbReference type="InterPro" id="IPR007502">
    <property type="entry name" value="Helicase-assoc_dom"/>
</dbReference>
<dbReference type="SMART" id="SM00490">
    <property type="entry name" value="HELICc"/>
    <property type="match status" value="1"/>
</dbReference>
<evidence type="ECO:0000256" key="5">
    <source>
        <dbReference type="SAM" id="MobiDB-lite"/>
    </source>
</evidence>
<dbReference type="Pfam" id="PF00270">
    <property type="entry name" value="DEAD"/>
    <property type="match status" value="1"/>
</dbReference>
<evidence type="ECO:0000259" key="7">
    <source>
        <dbReference type="PROSITE" id="PS51194"/>
    </source>
</evidence>
<evidence type="ECO:0000259" key="6">
    <source>
        <dbReference type="PROSITE" id="PS51192"/>
    </source>
</evidence>
<dbReference type="Proteomes" id="UP000588277">
    <property type="component" value="Unassembled WGS sequence"/>
</dbReference>
<dbReference type="GO" id="GO:0003724">
    <property type="term" value="F:RNA helicase activity"/>
    <property type="evidence" value="ECO:0007669"/>
    <property type="project" value="InterPro"/>
</dbReference>
<dbReference type="PANTHER" id="PTHR18934:SF99">
    <property type="entry name" value="ATP-DEPENDENT RNA HELICASE DHX37-RELATED"/>
    <property type="match status" value="1"/>
</dbReference>
<dbReference type="CDD" id="cd18791">
    <property type="entry name" value="SF2_C_RHA"/>
    <property type="match status" value="1"/>
</dbReference>
<dbReference type="InterPro" id="IPR011709">
    <property type="entry name" value="DEAD-box_helicase_OB_fold"/>
</dbReference>
<dbReference type="PANTHER" id="PTHR18934">
    <property type="entry name" value="ATP-DEPENDENT RNA HELICASE"/>
    <property type="match status" value="1"/>
</dbReference>
<evidence type="ECO:0000313" key="9">
    <source>
        <dbReference type="Proteomes" id="UP000588277"/>
    </source>
</evidence>
<evidence type="ECO:0000256" key="2">
    <source>
        <dbReference type="ARBA" id="ARBA00022801"/>
    </source>
</evidence>
<organism evidence="8 9">
    <name type="scientific">Bifidobacterium moraviense</name>
    <dbReference type="NCBI Taxonomy" id="2675323"/>
    <lineage>
        <taxon>Bacteria</taxon>
        <taxon>Bacillati</taxon>
        <taxon>Actinomycetota</taxon>
        <taxon>Actinomycetes</taxon>
        <taxon>Bifidobacteriales</taxon>
        <taxon>Bifidobacteriaceae</taxon>
        <taxon>Bifidobacterium</taxon>
    </lineage>
</organism>
<dbReference type="Pfam" id="PF11898">
    <property type="entry name" value="DUF3418"/>
    <property type="match status" value="2"/>
</dbReference>
<feature type="region of interest" description="Disordered" evidence="5">
    <location>
        <begin position="231"/>
        <end position="255"/>
    </location>
</feature>
<dbReference type="InterPro" id="IPR024590">
    <property type="entry name" value="HrpA_C"/>
</dbReference>
<evidence type="ECO:0000256" key="3">
    <source>
        <dbReference type="ARBA" id="ARBA00022806"/>
    </source>
</evidence>
<dbReference type="InterPro" id="IPR014001">
    <property type="entry name" value="Helicase_ATP-bd"/>
</dbReference>